<dbReference type="RefSeq" id="WP_106159415.1">
    <property type="nucleotide sequence ID" value="NZ_PVTT01000001.1"/>
</dbReference>
<organism evidence="1 2">
    <name type="scientific">Hasllibacter halocynthiae</name>
    <dbReference type="NCBI Taxonomy" id="595589"/>
    <lineage>
        <taxon>Bacteria</taxon>
        <taxon>Pseudomonadati</taxon>
        <taxon>Pseudomonadota</taxon>
        <taxon>Alphaproteobacteria</taxon>
        <taxon>Rhodobacterales</taxon>
        <taxon>Roseobacteraceae</taxon>
        <taxon>Hasllibacter</taxon>
    </lineage>
</organism>
<accession>A0A2T0X7R3</accession>
<evidence type="ECO:0008006" key="3">
    <source>
        <dbReference type="Google" id="ProtNLM"/>
    </source>
</evidence>
<protein>
    <recommendedName>
        <fullName evidence="3">Lipoprotein</fullName>
    </recommendedName>
</protein>
<dbReference type="PROSITE" id="PS51257">
    <property type="entry name" value="PROKAR_LIPOPROTEIN"/>
    <property type="match status" value="1"/>
</dbReference>
<evidence type="ECO:0000313" key="2">
    <source>
        <dbReference type="Proteomes" id="UP000238801"/>
    </source>
</evidence>
<keyword evidence="2" id="KW-1185">Reference proteome</keyword>
<reference evidence="1 2" key="1">
    <citation type="submission" date="2018-03" db="EMBL/GenBank/DDBJ databases">
        <title>Genomic Encyclopedia of Archaeal and Bacterial Type Strains, Phase II (KMG-II): from individual species to whole genera.</title>
        <authorList>
            <person name="Goeker M."/>
        </authorList>
    </citation>
    <scope>NUCLEOTIDE SEQUENCE [LARGE SCALE GENOMIC DNA]</scope>
    <source>
        <strain evidence="1 2">DSM 29318</strain>
    </source>
</reference>
<dbReference type="EMBL" id="PVTT01000001">
    <property type="protein sequence ID" value="PRY94973.1"/>
    <property type="molecule type" value="Genomic_DNA"/>
</dbReference>
<proteinExistence type="predicted"/>
<dbReference type="AlphaFoldDB" id="A0A2T0X7R3"/>
<evidence type="ECO:0000313" key="1">
    <source>
        <dbReference type="EMBL" id="PRY94973.1"/>
    </source>
</evidence>
<sequence length="150" mass="15627">MRPIIALAFCTAVAGCAATDGLRSAGGLFGTSAEAPPAPLVPTRRDETDERGYIDQVTALAVEPVPGGALVRAVGLPAVQGQWDAELTQEGEEGGVLRYAFRVNAAPGPRPVGPTPSREIVVAAFVPDEVLRRITTIRVEAARNARTAGR</sequence>
<name>A0A2T0X7R3_9RHOB</name>
<dbReference type="Proteomes" id="UP000238801">
    <property type="component" value="Unassembled WGS sequence"/>
</dbReference>
<comment type="caution">
    <text evidence="1">The sequence shown here is derived from an EMBL/GenBank/DDBJ whole genome shotgun (WGS) entry which is preliminary data.</text>
</comment>
<dbReference type="OrthoDB" id="7773807at2"/>
<gene>
    <name evidence="1" type="ORF">BCF33_0584</name>
</gene>